<dbReference type="Pfam" id="PF00561">
    <property type="entry name" value="Abhydrolase_1"/>
    <property type="match status" value="1"/>
</dbReference>
<accession>A0ABU5E662</accession>
<dbReference type="InterPro" id="IPR051321">
    <property type="entry name" value="PHA/PHB_synthase"/>
</dbReference>
<evidence type="ECO:0000259" key="1">
    <source>
        <dbReference type="Pfam" id="PF00561"/>
    </source>
</evidence>
<dbReference type="PANTHER" id="PTHR36837:SF2">
    <property type="entry name" value="POLY(3-HYDROXYALKANOATE) POLYMERASE SUBUNIT PHAC"/>
    <property type="match status" value="1"/>
</dbReference>
<evidence type="ECO:0000313" key="3">
    <source>
        <dbReference type="Proteomes" id="UP001279642"/>
    </source>
</evidence>
<keyword evidence="3" id="KW-1185">Reference proteome</keyword>
<dbReference type="GO" id="GO:0016787">
    <property type="term" value="F:hydrolase activity"/>
    <property type="evidence" value="ECO:0007669"/>
    <property type="project" value="UniProtKB-KW"/>
</dbReference>
<dbReference type="PANTHER" id="PTHR36837">
    <property type="entry name" value="POLY(3-HYDROXYALKANOATE) POLYMERASE SUBUNIT PHAC"/>
    <property type="match status" value="1"/>
</dbReference>
<dbReference type="Gene3D" id="3.40.50.1820">
    <property type="entry name" value="alpha/beta hydrolase"/>
    <property type="match status" value="1"/>
</dbReference>
<comment type="caution">
    <text evidence="2">The sequence shown here is derived from an EMBL/GenBank/DDBJ whole genome shotgun (WGS) entry which is preliminary data.</text>
</comment>
<reference evidence="2 3" key="1">
    <citation type="journal article" date="2016" name="Antonie Van Leeuwenhoek">
        <title>Dongia soli sp. nov., isolated from soil from Dokdo, Korea.</title>
        <authorList>
            <person name="Kim D.U."/>
            <person name="Lee H."/>
            <person name="Kim H."/>
            <person name="Kim S.G."/>
            <person name="Ka J.O."/>
        </authorList>
    </citation>
    <scope>NUCLEOTIDE SEQUENCE [LARGE SCALE GENOMIC DNA]</scope>
    <source>
        <strain evidence="2 3">D78</strain>
    </source>
</reference>
<dbReference type="RefSeq" id="WP_320506445.1">
    <property type="nucleotide sequence ID" value="NZ_JAXCLW010000001.1"/>
</dbReference>
<dbReference type="SUPFAM" id="SSF53474">
    <property type="entry name" value="alpha/beta-Hydrolases"/>
    <property type="match status" value="1"/>
</dbReference>
<dbReference type="Proteomes" id="UP001279642">
    <property type="component" value="Unassembled WGS sequence"/>
</dbReference>
<dbReference type="EMBL" id="JAXCLW010000001">
    <property type="protein sequence ID" value="MDY0881377.1"/>
    <property type="molecule type" value="Genomic_DNA"/>
</dbReference>
<keyword evidence="2" id="KW-0378">Hydrolase</keyword>
<name>A0ABU5E662_9PROT</name>
<dbReference type="InterPro" id="IPR000073">
    <property type="entry name" value="AB_hydrolase_1"/>
</dbReference>
<proteinExistence type="predicted"/>
<dbReference type="InterPro" id="IPR029058">
    <property type="entry name" value="AB_hydrolase_fold"/>
</dbReference>
<organism evidence="2 3">
    <name type="scientific">Dongia soli</name>
    <dbReference type="NCBI Taxonomy" id="600628"/>
    <lineage>
        <taxon>Bacteria</taxon>
        <taxon>Pseudomonadati</taxon>
        <taxon>Pseudomonadota</taxon>
        <taxon>Alphaproteobacteria</taxon>
        <taxon>Rhodospirillales</taxon>
        <taxon>Dongiaceae</taxon>
        <taxon>Dongia</taxon>
    </lineage>
</organism>
<sequence>MQSNRQADNRPMRRLGPRPLPLHLSLALASWSNSALILPGFNLVWQNLKEQEAQSGRPDRAASANHPPLPIPPSLKEMLAELGPQLDAADPAALAQALTEEGHRRLDAFLTGVLAYRRTDSSPTERTRAVLWSEGSTRLLDYRRKTASAENRIAPRVLVVPSLVNRYQILDLDPSISFLDYLAEAGFHPFVVDWDAPGSLERDFTLSDYIAGRLCRALDIVRQQEGGPIIVIGYCMGGLLALAASQLYRAGNDPAAKDLAGLALLATPWDFHAEAVGHARMVAALGRQLEPALQILDELPVDLLQVFFALLDPFLVTRKFQNFAALDRQDPTGSAAAGRFVALEDWLNDGVPLVTRVASECLINWYGDNTTMRGGWRVAGTAIDPKQLSIPCLAMVPSSDRIVPPGSALALGRLLPNCRIETPAAGHIGMMVGARAKTAIWPQIASWMRDVAGGP</sequence>
<protein>
    <submittedName>
        <fullName evidence="2">Alpha/beta fold hydrolase</fullName>
    </submittedName>
</protein>
<feature type="domain" description="AB hydrolase-1" evidence="1">
    <location>
        <begin position="157"/>
        <end position="433"/>
    </location>
</feature>
<gene>
    <name evidence="2" type="ORF">SMD27_00840</name>
</gene>
<evidence type="ECO:0000313" key="2">
    <source>
        <dbReference type="EMBL" id="MDY0881377.1"/>
    </source>
</evidence>